<gene>
    <name evidence="11" type="ORF">C6I21_07160</name>
</gene>
<dbReference type="OrthoDB" id="9787851at2"/>
<feature type="domain" description="ABC transporter" evidence="10">
    <location>
        <begin position="1"/>
        <end position="237"/>
    </location>
</feature>
<evidence type="ECO:0000256" key="2">
    <source>
        <dbReference type="ARBA" id="ARBA00022448"/>
    </source>
</evidence>
<evidence type="ECO:0000256" key="6">
    <source>
        <dbReference type="ARBA" id="ARBA00022840"/>
    </source>
</evidence>
<comment type="subcellular location">
    <subcellularLocation>
        <location evidence="1">Cell membrane</location>
        <topology evidence="1">Peripheral membrane protein</topology>
    </subcellularLocation>
</comment>
<dbReference type="PANTHER" id="PTHR42771">
    <property type="entry name" value="IRON(3+)-HYDROXAMATE IMPORT ATP-BINDING PROTEIN FHUC"/>
    <property type="match status" value="1"/>
</dbReference>
<evidence type="ECO:0000256" key="3">
    <source>
        <dbReference type="ARBA" id="ARBA00022475"/>
    </source>
</evidence>
<dbReference type="GO" id="GO:0016887">
    <property type="term" value="F:ATP hydrolysis activity"/>
    <property type="evidence" value="ECO:0007669"/>
    <property type="project" value="InterPro"/>
</dbReference>
<name>A0A2P6MIJ2_ALKUR</name>
<accession>A0A2P6MIJ2</accession>
<dbReference type="InterPro" id="IPR017871">
    <property type="entry name" value="ABC_transporter-like_CS"/>
</dbReference>
<evidence type="ECO:0000256" key="9">
    <source>
        <dbReference type="ARBA" id="ARBA00023136"/>
    </source>
</evidence>
<dbReference type="Proteomes" id="UP000243650">
    <property type="component" value="Unassembled WGS sequence"/>
</dbReference>
<comment type="caution">
    <text evidence="11">The sequence shown here is derived from an EMBL/GenBank/DDBJ whole genome shotgun (WGS) entry which is preliminary data.</text>
</comment>
<protein>
    <submittedName>
        <fullName evidence="11">Iron-enterobactin transporter ATP-binding protein</fullName>
    </submittedName>
</protein>
<dbReference type="InterPro" id="IPR027417">
    <property type="entry name" value="P-loop_NTPase"/>
</dbReference>
<dbReference type="PROSITE" id="PS50893">
    <property type="entry name" value="ABC_TRANSPORTER_2"/>
    <property type="match status" value="1"/>
</dbReference>
<evidence type="ECO:0000256" key="1">
    <source>
        <dbReference type="ARBA" id="ARBA00004202"/>
    </source>
</evidence>
<evidence type="ECO:0000256" key="5">
    <source>
        <dbReference type="ARBA" id="ARBA00022741"/>
    </source>
</evidence>
<evidence type="ECO:0000313" key="12">
    <source>
        <dbReference type="Proteomes" id="UP000243650"/>
    </source>
</evidence>
<dbReference type="InterPro" id="IPR051535">
    <property type="entry name" value="Siderophore_ABC-ATPase"/>
</dbReference>
<sequence length="271" mass="29756">MQVSNLQAGYGGTPIIDELTTSIPEGKITTIIGSNGCGKSTLLKACTRLLSPESGGVALDGRSITQMPTKELAKTLAILPQTQQGAGGLTVYELVSYGRFPHQRGFGRLTRTDKEKIAWAMEMTGTTDFADQPVDGLSGGQRQRVWIAMALAQDTEMIFLDEPTTYLDMAHQLEVLELLQRLNREEGRTIVMVLHDLNQAARFSDHIIAMKEGEIVHAGSSKEVIQCDILRHVFEIEAIIGEDPMTGCPMCMTYHLLQQKQTAPLKQAVNN</sequence>
<dbReference type="CDD" id="cd03214">
    <property type="entry name" value="ABC_Iron-Siderophores_B12_Hemin"/>
    <property type="match status" value="1"/>
</dbReference>
<evidence type="ECO:0000259" key="10">
    <source>
        <dbReference type="PROSITE" id="PS50893"/>
    </source>
</evidence>
<evidence type="ECO:0000313" key="11">
    <source>
        <dbReference type="EMBL" id="PRO66112.1"/>
    </source>
</evidence>
<dbReference type="Pfam" id="PF00005">
    <property type="entry name" value="ABC_tran"/>
    <property type="match status" value="1"/>
</dbReference>
<reference evidence="11 12" key="1">
    <citation type="submission" date="2018-03" db="EMBL/GenBank/DDBJ databases">
        <title>Bacillus urumqiensis sp. nov., a moderately haloalkaliphilic bacterium isolated from a salt lake.</title>
        <authorList>
            <person name="Zhao B."/>
            <person name="Liao Z."/>
        </authorList>
    </citation>
    <scope>NUCLEOTIDE SEQUENCE [LARGE SCALE GENOMIC DNA]</scope>
    <source>
        <strain evidence="11 12">BZ-SZ-XJ18</strain>
    </source>
</reference>
<evidence type="ECO:0000256" key="4">
    <source>
        <dbReference type="ARBA" id="ARBA00022496"/>
    </source>
</evidence>
<dbReference type="AlphaFoldDB" id="A0A2P6MIJ2"/>
<dbReference type="SUPFAM" id="SSF52540">
    <property type="entry name" value="P-loop containing nucleoside triphosphate hydrolases"/>
    <property type="match status" value="1"/>
</dbReference>
<keyword evidence="12" id="KW-1185">Reference proteome</keyword>
<keyword evidence="5" id="KW-0547">Nucleotide-binding</keyword>
<keyword evidence="2" id="KW-0813">Transport</keyword>
<keyword evidence="4" id="KW-0410">Iron transport</keyword>
<dbReference type="GO" id="GO:0005886">
    <property type="term" value="C:plasma membrane"/>
    <property type="evidence" value="ECO:0007669"/>
    <property type="project" value="UniProtKB-SubCell"/>
</dbReference>
<keyword evidence="3" id="KW-1003">Cell membrane</keyword>
<keyword evidence="6 11" id="KW-0067">ATP-binding</keyword>
<dbReference type="GO" id="GO:0005524">
    <property type="term" value="F:ATP binding"/>
    <property type="evidence" value="ECO:0007669"/>
    <property type="project" value="UniProtKB-KW"/>
</dbReference>
<dbReference type="InterPro" id="IPR003593">
    <property type="entry name" value="AAA+_ATPase"/>
</dbReference>
<evidence type="ECO:0000256" key="8">
    <source>
        <dbReference type="ARBA" id="ARBA00023065"/>
    </source>
</evidence>
<dbReference type="Gene3D" id="3.40.50.300">
    <property type="entry name" value="P-loop containing nucleotide triphosphate hydrolases"/>
    <property type="match status" value="1"/>
</dbReference>
<keyword evidence="8" id="KW-0406">Ion transport</keyword>
<dbReference type="EMBL" id="PVNS01000005">
    <property type="protein sequence ID" value="PRO66112.1"/>
    <property type="molecule type" value="Genomic_DNA"/>
</dbReference>
<proteinExistence type="predicted"/>
<dbReference type="InterPro" id="IPR003439">
    <property type="entry name" value="ABC_transporter-like_ATP-bd"/>
</dbReference>
<dbReference type="SMART" id="SM00382">
    <property type="entry name" value="AAA"/>
    <property type="match status" value="1"/>
</dbReference>
<dbReference type="PANTHER" id="PTHR42771:SF4">
    <property type="entry name" value="IRON(3+)-HYDROXAMATE IMPORT ATP-BINDING PROTEIN FHUC"/>
    <property type="match status" value="1"/>
</dbReference>
<organism evidence="11 12">
    <name type="scientific">Alkalicoccus urumqiensis</name>
    <name type="common">Bacillus urumqiensis</name>
    <dbReference type="NCBI Taxonomy" id="1548213"/>
    <lineage>
        <taxon>Bacteria</taxon>
        <taxon>Bacillati</taxon>
        <taxon>Bacillota</taxon>
        <taxon>Bacilli</taxon>
        <taxon>Bacillales</taxon>
        <taxon>Bacillaceae</taxon>
        <taxon>Alkalicoccus</taxon>
    </lineage>
</organism>
<dbReference type="GO" id="GO:0006826">
    <property type="term" value="P:iron ion transport"/>
    <property type="evidence" value="ECO:0007669"/>
    <property type="project" value="UniProtKB-KW"/>
</dbReference>
<keyword evidence="9" id="KW-0472">Membrane</keyword>
<evidence type="ECO:0000256" key="7">
    <source>
        <dbReference type="ARBA" id="ARBA00023004"/>
    </source>
</evidence>
<dbReference type="FunFam" id="3.40.50.300:FF:000134">
    <property type="entry name" value="Iron-enterobactin ABC transporter ATP-binding protein"/>
    <property type="match status" value="1"/>
</dbReference>
<keyword evidence="7" id="KW-0408">Iron</keyword>
<dbReference type="PROSITE" id="PS00211">
    <property type="entry name" value="ABC_TRANSPORTER_1"/>
    <property type="match status" value="1"/>
</dbReference>